<dbReference type="RefSeq" id="WP_296946888.1">
    <property type="nucleotide sequence ID" value="NZ_LT599021.1"/>
</dbReference>
<protein>
    <recommendedName>
        <fullName evidence="3">Alkaline phosphatase</fullName>
    </recommendedName>
</protein>
<dbReference type="Pfam" id="PF01663">
    <property type="entry name" value="Phosphodiest"/>
    <property type="match status" value="1"/>
</dbReference>
<accession>A0A212J202</accession>
<dbReference type="Gene3D" id="3.30.1360.150">
    <property type="match status" value="1"/>
</dbReference>
<evidence type="ECO:0008006" key="3">
    <source>
        <dbReference type="Google" id="ProtNLM"/>
    </source>
</evidence>
<dbReference type="SUPFAM" id="SSF53649">
    <property type="entry name" value="Alkaline phosphatase-like"/>
    <property type="match status" value="1"/>
</dbReference>
<feature type="signal peptide" evidence="1">
    <location>
        <begin position="1"/>
        <end position="19"/>
    </location>
</feature>
<dbReference type="EMBL" id="FLUL01000001">
    <property type="protein sequence ID" value="SBV93427.1"/>
    <property type="molecule type" value="Genomic_DNA"/>
</dbReference>
<dbReference type="GO" id="GO:0004035">
    <property type="term" value="F:alkaline phosphatase activity"/>
    <property type="evidence" value="ECO:0007669"/>
    <property type="project" value="InterPro"/>
</dbReference>
<dbReference type="InterPro" id="IPR002591">
    <property type="entry name" value="Phosphodiest/P_Trfase"/>
</dbReference>
<dbReference type="InterPro" id="IPR026263">
    <property type="entry name" value="Alkaline_phosphatase_prok"/>
</dbReference>
<dbReference type="InterPro" id="IPR017850">
    <property type="entry name" value="Alkaline_phosphatase_core_sf"/>
</dbReference>
<dbReference type="PIRSF" id="PIRSF031924">
    <property type="entry name" value="Pi-irrepressible_AP"/>
    <property type="match status" value="1"/>
</dbReference>
<organism evidence="2">
    <name type="scientific">uncultured Dysgonomonas sp</name>
    <dbReference type="NCBI Taxonomy" id="206096"/>
    <lineage>
        <taxon>Bacteria</taxon>
        <taxon>Pseudomonadati</taxon>
        <taxon>Bacteroidota</taxon>
        <taxon>Bacteroidia</taxon>
        <taxon>Bacteroidales</taxon>
        <taxon>Dysgonomonadaceae</taxon>
        <taxon>Dysgonomonas</taxon>
        <taxon>environmental samples</taxon>
    </lineage>
</organism>
<proteinExistence type="predicted"/>
<evidence type="ECO:0000313" key="2">
    <source>
        <dbReference type="EMBL" id="SBV93427.1"/>
    </source>
</evidence>
<name>A0A212J202_9BACT</name>
<reference evidence="2" key="1">
    <citation type="submission" date="2016-04" db="EMBL/GenBank/DDBJ databases">
        <authorList>
            <person name="Evans L.H."/>
            <person name="Alamgir A."/>
            <person name="Owens N."/>
            <person name="Weber N.D."/>
            <person name="Virtaneva K."/>
            <person name="Barbian K."/>
            <person name="Babar A."/>
            <person name="Rosenke K."/>
        </authorList>
    </citation>
    <scope>NUCLEOTIDE SEQUENCE</scope>
    <source>
        <strain evidence="2">86-2</strain>
    </source>
</reference>
<gene>
    <name evidence="2" type="ORF">KL86DYS2_10539</name>
</gene>
<sequence length="532" mass="60404">MIRILTSLVAVLTITSVQAQTSVHEVPKLVIGITIDQLRGDYLELFQGSFSERGFKRLLNEGLVYQNIKFDFPNLDDASAIATIYTGASPFYHGIVGNKKYIVAKKQEVSTFTDEAFLGNYTQDKVSPLAIKTSTITDELKMASQGKSDVYSFAPQIAQALISSGKRGNSAFWIDDYTGKWASTTYYKDFYWSVDQDNRSTTNFASKVWSMYWRPSKEVSTYKAFPSEQSESSFQHFMGGDKQTYVLAKQIPAVNENVRSSAMTLLSKAELGKRTNPDFLSLTFYAGNFPGVSDYSYEIQDIYSCLDKEIEKLLDEVEKTVGLKNTLIFVTSTGYYNSSEHTTSSALSNTNIPENKFYVNRCEALLNMYLMAIYGRDGQWVDKFYKGQVYLNRELIKSKNISLQEIQEKAAEFVSEFTGVQEVYTSYQIQHGQWNPVMEYYKNGYTKENSGDLFVELQPGYKIVNEQDASFKEKQTRNNAIVSPVIFFGNNIKPARIRRTIKATEIAPSVTYIMRIRSPNGAKEEPLPELIW</sequence>
<feature type="chain" id="PRO_5013120897" description="Alkaline phosphatase" evidence="1">
    <location>
        <begin position="20"/>
        <end position="532"/>
    </location>
</feature>
<keyword evidence="1" id="KW-0732">Signal</keyword>
<dbReference type="CDD" id="cd16016">
    <property type="entry name" value="AP-SPAP"/>
    <property type="match status" value="1"/>
</dbReference>
<dbReference type="AlphaFoldDB" id="A0A212J202"/>
<evidence type="ECO:0000256" key="1">
    <source>
        <dbReference type="SAM" id="SignalP"/>
    </source>
</evidence>
<dbReference type="Gene3D" id="3.40.720.10">
    <property type="entry name" value="Alkaline Phosphatase, subunit A"/>
    <property type="match status" value="1"/>
</dbReference>